<evidence type="ECO:0000256" key="6">
    <source>
        <dbReference type="ARBA" id="ARBA00022989"/>
    </source>
</evidence>
<accession>A0A9X3ALW4</accession>
<reference evidence="12" key="1">
    <citation type="submission" date="2022-09" db="EMBL/GenBank/DDBJ databases">
        <title>The genome sequence of Tsuneonella sp. YG55.</title>
        <authorList>
            <person name="Liu Y."/>
        </authorList>
    </citation>
    <scope>NUCLEOTIDE SEQUENCE</scope>
    <source>
        <strain evidence="12">YG55</strain>
    </source>
</reference>
<keyword evidence="2 9" id="KW-0813">Transport</keyword>
<dbReference type="Pfam" id="PF02416">
    <property type="entry name" value="TatA_B_E"/>
    <property type="match status" value="1"/>
</dbReference>
<dbReference type="PANTHER" id="PTHR33162">
    <property type="entry name" value="SEC-INDEPENDENT PROTEIN TRANSLOCASE PROTEIN TATA, CHLOROPLASTIC"/>
    <property type="match status" value="1"/>
</dbReference>
<dbReference type="InterPro" id="IPR018448">
    <property type="entry name" value="TatB"/>
</dbReference>
<dbReference type="GO" id="GO:0008320">
    <property type="term" value="F:protein transmembrane transporter activity"/>
    <property type="evidence" value="ECO:0007669"/>
    <property type="project" value="UniProtKB-UniRule"/>
</dbReference>
<dbReference type="PRINTS" id="PR01506">
    <property type="entry name" value="TATBPROTEIN"/>
</dbReference>
<evidence type="ECO:0000256" key="9">
    <source>
        <dbReference type="HAMAP-Rule" id="MF_00237"/>
    </source>
</evidence>
<sequence length="136" mass="15188">MFGIDWQELLVIVFVAVLVIGPKDLPKAMRTAGRWIGKIRRTSNHFRAGIEAMIREAELEEMEKKWAEQNAQIMAQVPQIDLSDHEMKPLPQEDAAADSQTPEVSPPPASLLPEEQPADSVEDAPSPDDEPQLPLR</sequence>
<dbReference type="RefSeq" id="WP_259962601.1">
    <property type="nucleotide sequence ID" value="NZ_JAOAMV010000005.1"/>
</dbReference>
<feature type="transmembrane region" description="Helical" evidence="11">
    <location>
        <begin position="6"/>
        <end position="25"/>
    </location>
</feature>
<feature type="region of interest" description="Disordered" evidence="10">
    <location>
        <begin position="77"/>
        <end position="136"/>
    </location>
</feature>
<evidence type="ECO:0000256" key="5">
    <source>
        <dbReference type="ARBA" id="ARBA00022927"/>
    </source>
</evidence>
<evidence type="ECO:0000256" key="1">
    <source>
        <dbReference type="ARBA" id="ARBA00004167"/>
    </source>
</evidence>
<evidence type="ECO:0000256" key="7">
    <source>
        <dbReference type="ARBA" id="ARBA00023010"/>
    </source>
</evidence>
<evidence type="ECO:0000256" key="4">
    <source>
        <dbReference type="ARBA" id="ARBA00022692"/>
    </source>
</evidence>
<name>A0A9X3ALW4_9SPHN</name>
<dbReference type="Gene3D" id="1.20.5.3310">
    <property type="match status" value="1"/>
</dbReference>
<dbReference type="HAMAP" id="MF_00237">
    <property type="entry name" value="TatB"/>
    <property type="match status" value="1"/>
</dbReference>
<keyword evidence="4 9" id="KW-0812">Transmembrane</keyword>
<comment type="similarity">
    <text evidence="9">Belongs to the TatB family.</text>
</comment>
<comment type="subcellular location">
    <subcellularLocation>
        <location evidence="9">Cell membrane</location>
        <topology evidence="9">Single-pass membrane protein</topology>
    </subcellularLocation>
    <subcellularLocation>
        <location evidence="1">Membrane</location>
        <topology evidence="1">Single-pass membrane protein</topology>
    </subcellularLocation>
</comment>
<proteinExistence type="inferred from homology"/>
<organism evidence="12 13">
    <name type="scientific">Tsuneonella litorea</name>
    <dbReference type="NCBI Taxonomy" id="2976475"/>
    <lineage>
        <taxon>Bacteria</taxon>
        <taxon>Pseudomonadati</taxon>
        <taxon>Pseudomonadota</taxon>
        <taxon>Alphaproteobacteria</taxon>
        <taxon>Sphingomonadales</taxon>
        <taxon>Erythrobacteraceae</taxon>
        <taxon>Tsuneonella</taxon>
    </lineage>
</organism>
<evidence type="ECO:0000256" key="8">
    <source>
        <dbReference type="ARBA" id="ARBA00023136"/>
    </source>
</evidence>
<evidence type="ECO:0000313" key="12">
    <source>
        <dbReference type="EMBL" id="MCT2559698.1"/>
    </source>
</evidence>
<keyword evidence="8 9" id="KW-0472">Membrane</keyword>
<evidence type="ECO:0000256" key="11">
    <source>
        <dbReference type="SAM" id="Phobius"/>
    </source>
</evidence>
<dbReference type="EMBL" id="JAOAMV010000005">
    <property type="protein sequence ID" value="MCT2559698.1"/>
    <property type="molecule type" value="Genomic_DNA"/>
</dbReference>
<dbReference type="Proteomes" id="UP001142648">
    <property type="component" value="Unassembled WGS sequence"/>
</dbReference>
<dbReference type="GO" id="GO:0043953">
    <property type="term" value="P:protein transport by the Tat complex"/>
    <property type="evidence" value="ECO:0007669"/>
    <property type="project" value="UniProtKB-UniRule"/>
</dbReference>
<protein>
    <recommendedName>
        <fullName evidence="9">Sec-independent protein translocase protein TatB</fullName>
    </recommendedName>
</protein>
<evidence type="ECO:0000256" key="10">
    <source>
        <dbReference type="SAM" id="MobiDB-lite"/>
    </source>
</evidence>
<evidence type="ECO:0000256" key="3">
    <source>
        <dbReference type="ARBA" id="ARBA00022475"/>
    </source>
</evidence>
<dbReference type="GO" id="GO:0033281">
    <property type="term" value="C:TAT protein transport complex"/>
    <property type="evidence" value="ECO:0007669"/>
    <property type="project" value="UniProtKB-UniRule"/>
</dbReference>
<evidence type="ECO:0000313" key="13">
    <source>
        <dbReference type="Proteomes" id="UP001142648"/>
    </source>
</evidence>
<keyword evidence="5 9" id="KW-0653">Protein transport</keyword>
<dbReference type="NCBIfam" id="TIGR01410">
    <property type="entry name" value="tatB"/>
    <property type="match status" value="1"/>
</dbReference>
<comment type="subunit">
    <text evidence="9">The Tat system comprises two distinct complexes: a TatABC complex, containing multiple copies of TatA, TatB and TatC subunits, and a separate TatA complex, containing only TatA subunits. Substrates initially bind to the TatABC complex, which probably triggers association of the separate TatA complex to form the active translocon.</text>
</comment>
<gene>
    <name evidence="9 12" type="primary">tatB</name>
    <name evidence="12" type="ORF">N0B51_11975</name>
</gene>
<keyword evidence="3 9" id="KW-1003">Cell membrane</keyword>
<comment type="caution">
    <text evidence="12">The sequence shown here is derived from an EMBL/GenBank/DDBJ whole genome shotgun (WGS) entry which is preliminary data.</text>
</comment>
<comment type="function">
    <text evidence="9">Part of the twin-arginine translocation (Tat) system that transports large folded proteins containing a characteristic twin-arginine motif in their signal peptide across membranes. Together with TatC, TatB is part of a receptor directly interacting with Tat signal peptides. TatB may form an oligomeric binding site that transiently accommodates folded Tat precursor proteins before their translocation.</text>
</comment>
<evidence type="ECO:0000256" key="2">
    <source>
        <dbReference type="ARBA" id="ARBA00022448"/>
    </source>
</evidence>
<feature type="compositionally biased region" description="Acidic residues" evidence="10">
    <location>
        <begin position="116"/>
        <end position="136"/>
    </location>
</feature>
<keyword evidence="6 9" id="KW-1133">Transmembrane helix</keyword>
<dbReference type="AlphaFoldDB" id="A0A9X3ALW4"/>
<keyword evidence="7 9" id="KW-0811">Translocation</keyword>
<keyword evidence="13" id="KW-1185">Reference proteome</keyword>
<dbReference type="PANTHER" id="PTHR33162:SF1">
    <property type="entry name" value="SEC-INDEPENDENT PROTEIN TRANSLOCASE PROTEIN TATA, CHLOROPLASTIC"/>
    <property type="match status" value="1"/>
</dbReference>
<dbReference type="InterPro" id="IPR003369">
    <property type="entry name" value="TatA/B/E"/>
</dbReference>